<dbReference type="InterPro" id="IPR050351">
    <property type="entry name" value="BphY/WalK/GraS-like"/>
</dbReference>
<dbReference type="GO" id="GO:0005886">
    <property type="term" value="C:plasma membrane"/>
    <property type="evidence" value="ECO:0007669"/>
    <property type="project" value="TreeGrafter"/>
</dbReference>
<organism evidence="12 13">
    <name type="scientific">Cohnella lupini</name>
    <dbReference type="NCBI Taxonomy" id="1294267"/>
    <lineage>
        <taxon>Bacteria</taxon>
        <taxon>Bacillati</taxon>
        <taxon>Bacillota</taxon>
        <taxon>Bacilli</taxon>
        <taxon>Bacillales</taxon>
        <taxon>Paenibacillaceae</taxon>
        <taxon>Cohnella</taxon>
    </lineage>
</organism>
<dbReference type="InterPro" id="IPR005467">
    <property type="entry name" value="His_kinase_dom"/>
</dbReference>
<keyword evidence="13" id="KW-1185">Reference proteome</keyword>
<dbReference type="SUPFAM" id="SSF55874">
    <property type="entry name" value="ATPase domain of HSP90 chaperone/DNA topoisomerase II/histidine kinase"/>
    <property type="match status" value="1"/>
</dbReference>
<dbReference type="CDD" id="cd00075">
    <property type="entry name" value="HATPase"/>
    <property type="match status" value="1"/>
</dbReference>
<evidence type="ECO:0000256" key="7">
    <source>
        <dbReference type="ARBA" id="ARBA00022777"/>
    </source>
</evidence>
<evidence type="ECO:0000313" key="13">
    <source>
        <dbReference type="Proteomes" id="UP000256869"/>
    </source>
</evidence>
<keyword evidence="10" id="KW-0175">Coiled coil</keyword>
<evidence type="ECO:0000256" key="1">
    <source>
        <dbReference type="ARBA" id="ARBA00000085"/>
    </source>
</evidence>
<keyword evidence="9" id="KW-0902">Two-component regulatory system</keyword>
<feature type="domain" description="Histidine kinase" evidence="11">
    <location>
        <begin position="91"/>
        <end position="287"/>
    </location>
</feature>
<name>A0A3D9IUG2_9BACL</name>
<dbReference type="PANTHER" id="PTHR45453">
    <property type="entry name" value="PHOSPHATE REGULON SENSOR PROTEIN PHOR"/>
    <property type="match status" value="1"/>
</dbReference>
<keyword evidence="5" id="KW-0808">Transferase</keyword>
<evidence type="ECO:0000256" key="2">
    <source>
        <dbReference type="ARBA" id="ARBA00004370"/>
    </source>
</evidence>
<dbReference type="PRINTS" id="PR00344">
    <property type="entry name" value="BCTRLSENSOR"/>
</dbReference>
<protein>
    <recommendedName>
        <fullName evidence="3">histidine kinase</fullName>
        <ecNumber evidence="3">2.7.13.3</ecNumber>
    </recommendedName>
</protein>
<dbReference type="EC" id="2.7.13.3" evidence="3"/>
<comment type="caution">
    <text evidence="12">The sequence shown here is derived from an EMBL/GenBank/DDBJ whole genome shotgun (WGS) entry which is preliminary data.</text>
</comment>
<reference evidence="12 13" key="1">
    <citation type="submission" date="2018-07" db="EMBL/GenBank/DDBJ databases">
        <title>Genomic Encyclopedia of Type Strains, Phase III (KMG-III): the genomes of soil and plant-associated and newly described type strains.</title>
        <authorList>
            <person name="Whitman W."/>
        </authorList>
    </citation>
    <scope>NUCLEOTIDE SEQUENCE [LARGE SCALE GENOMIC DNA]</scope>
    <source>
        <strain evidence="12 13">CECT 8236</strain>
    </source>
</reference>
<dbReference type="PROSITE" id="PS50109">
    <property type="entry name" value="HIS_KIN"/>
    <property type="match status" value="1"/>
</dbReference>
<dbReference type="InterPro" id="IPR036097">
    <property type="entry name" value="HisK_dim/P_sf"/>
</dbReference>
<evidence type="ECO:0000256" key="4">
    <source>
        <dbReference type="ARBA" id="ARBA00022553"/>
    </source>
</evidence>
<evidence type="ECO:0000259" key="11">
    <source>
        <dbReference type="PROSITE" id="PS50109"/>
    </source>
</evidence>
<evidence type="ECO:0000256" key="8">
    <source>
        <dbReference type="ARBA" id="ARBA00022840"/>
    </source>
</evidence>
<dbReference type="Proteomes" id="UP000256869">
    <property type="component" value="Unassembled WGS sequence"/>
</dbReference>
<dbReference type="InterPro" id="IPR003661">
    <property type="entry name" value="HisK_dim/P_dom"/>
</dbReference>
<dbReference type="SMART" id="SM00387">
    <property type="entry name" value="HATPase_c"/>
    <property type="match status" value="1"/>
</dbReference>
<comment type="catalytic activity">
    <reaction evidence="1">
        <text>ATP + protein L-histidine = ADP + protein N-phospho-L-histidine.</text>
        <dbReference type="EC" id="2.7.13.3"/>
    </reaction>
</comment>
<dbReference type="CDD" id="cd00082">
    <property type="entry name" value="HisKA"/>
    <property type="match status" value="1"/>
</dbReference>
<evidence type="ECO:0000256" key="3">
    <source>
        <dbReference type="ARBA" id="ARBA00012438"/>
    </source>
</evidence>
<comment type="subcellular location">
    <subcellularLocation>
        <location evidence="2">Membrane</location>
    </subcellularLocation>
</comment>
<keyword evidence="8" id="KW-0067">ATP-binding</keyword>
<dbReference type="InterPro" id="IPR036890">
    <property type="entry name" value="HATPase_C_sf"/>
</dbReference>
<evidence type="ECO:0000256" key="6">
    <source>
        <dbReference type="ARBA" id="ARBA00022741"/>
    </source>
</evidence>
<proteinExistence type="predicted"/>
<dbReference type="Pfam" id="PF02518">
    <property type="entry name" value="HATPase_c"/>
    <property type="match status" value="1"/>
</dbReference>
<dbReference type="AlphaFoldDB" id="A0A3D9IUG2"/>
<gene>
    <name evidence="12" type="ORF">DFP95_102177</name>
</gene>
<dbReference type="InterPro" id="IPR004358">
    <property type="entry name" value="Sig_transdc_His_kin-like_C"/>
</dbReference>
<feature type="coiled-coil region" evidence="10">
    <location>
        <begin position="19"/>
        <end position="91"/>
    </location>
</feature>
<evidence type="ECO:0000313" key="12">
    <source>
        <dbReference type="EMBL" id="RED64756.1"/>
    </source>
</evidence>
<sequence>MAISTMVAIAAVAAAVLLLARLQVTKRELRRMAEQLRLRNDQAVSKKIDVALFDRQVEALAEQINRQSELIVDAEAARRRTENELRQAVANISHDIRTPLTSIFGYIQLLESDSLTPEEKQEYVAIVKNRTKRLQTLLNDFFELSVIESTDYFLKPERLRMTGLLSDVLVGFYDRFNERGLKPDIRLPDEEIIVHADESAVRRVMENLLANTIKHAEGRVEIHLERQHDRAELTVVNDAKSLAGSDVNLLFDRFYTADRTRSAQGSGLGLSIAKSLMEKMNGSLTAELLGDRLALKCVWHRETRLSDNERTRLLTE</sequence>
<dbReference type="GO" id="GO:0004721">
    <property type="term" value="F:phosphoprotein phosphatase activity"/>
    <property type="evidence" value="ECO:0007669"/>
    <property type="project" value="TreeGrafter"/>
</dbReference>
<evidence type="ECO:0000256" key="5">
    <source>
        <dbReference type="ARBA" id="ARBA00022679"/>
    </source>
</evidence>
<dbReference type="EMBL" id="QRDY01000002">
    <property type="protein sequence ID" value="RED64756.1"/>
    <property type="molecule type" value="Genomic_DNA"/>
</dbReference>
<keyword evidence="4" id="KW-0597">Phosphoprotein</keyword>
<dbReference type="SMART" id="SM00388">
    <property type="entry name" value="HisKA"/>
    <property type="match status" value="1"/>
</dbReference>
<dbReference type="SUPFAM" id="SSF47384">
    <property type="entry name" value="Homodimeric domain of signal transducing histidine kinase"/>
    <property type="match status" value="1"/>
</dbReference>
<evidence type="ECO:0000256" key="9">
    <source>
        <dbReference type="ARBA" id="ARBA00023012"/>
    </source>
</evidence>
<dbReference type="GO" id="GO:0005524">
    <property type="term" value="F:ATP binding"/>
    <property type="evidence" value="ECO:0007669"/>
    <property type="project" value="UniProtKB-KW"/>
</dbReference>
<dbReference type="Gene3D" id="3.30.565.10">
    <property type="entry name" value="Histidine kinase-like ATPase, C-terminal domain"/>
    <property type="match status" value="1"/>
</dbReference>
<dbReference type="InterPro" id="IPR003594">
    <property type="entry name" value="HATPase_dom"/>
</dbReference>
<dbReference type="Gene3D" id="1.10.287.130">
    <property type="match status" value="1"/>
</dbReference>
<dbReference type="GO" id="GO:0016036">
    <property type="term" value="P:cellular response to phosphate starvation"/>
    <property type="evidence" value="ECO:0007669"/>
    <property type="project" value="TreeGrafter"/>
</dbReference>
<keyword evidence="7 12" id="KW-0418">Kinase</keyword>
<dbReference type="Pfam" id="PF00512">
    <property type="entry name" value="HisKA"/>
    <property type="match status" value="1"/>
</dbReference>
<keyword evidence="6" id="KW-0547">Nucleotide-binding</keyword>
<dbReference type="RefSeq" id="WP_245987372.1">
    <property type="nucleotide sequence ID" value="NZ_QRDY01000002.1"/>
</dbReference>
<dbReference type="GO" id="GO:0000155">
    <property type="term" value="F:phosphorelay sensor kinase activity"/>
    <property type="evidence" value="ECO:0007669"/>
    <property type="project" value="InterPro"/>
</dbReference>
<evidence type="ECO:0000256" key="10">
    <source>
        <dbReference type="SAM" id="Coils"/>
    </source>
</evidence>
<accession>A0A3D9IUG2</accession>
<dbReference type="PANTHER" id="PTHR45453:SF1">
    <property type="entry name" value="PHOSPHATE REGULON SENSOR PROTEIN PHOR"/>
    <property type="match status" value="1"/>
</dbReference>